<accession>A0A4U5MV90</accession>
<organism evidence="1 2">
    <name type="scientific">Steinernema carpocapsae</name>
    <name type="common">Entomopathogenic nematode</name>
    <dbReference type="NCBI Taxonomy" id="34508"/>
    <lineage>
        <taxon>Eukaryota</taxon>
        <taxon>Metazoa</taxon>
        <taxon>Ecdysozoa</taxon>
        <taxon>Nematoda</taxon>
        <taxon>Chromadorea</taxon>
        <taxon>Rhabditida</taxon>
        <taxon>Tylenchina</taxon>
        <taxon>Panagrolaimomorpha</taxon>
        <taxon>Strongyloidoidea</taxon>
        <taxon>Steinernematidae</taxon>
        <taxon>Steinernema</taxon>
    </lineage>
</organism>
<evidence type="ECO:0000313" key="2">
    <source>
        <dbReference type="Proteomes" id="UP000298663"/>
    </source>
</evidence>
<proteinExistence type="predicted"/>
<protein>
    <submittedName>
        <fullName evidence="1">Uncharacterized protein</fullName>
    </submittedName>
</protein>
<evidence type="ECO:0000313" key="1">
    <source>
        <dbReference type="EMBL" id="TKR73668.1"/>
    </source>
</evidence>
<comment type="caution">
    <text evidence="1">The sequence shown here is derived from an EMBL/GenBank/DDBJ whole genome shotgun (WGS) entry which is preliminary data.</text>
</comment>
<gene>
    <name evidence="1" type="ORF">L596_020953</name>
</gene>
<dbReference type="AlphaFoldDB" id="A0A4U5MV90"/>
<dbReference type="Proteomes" id="UP000298663">
    <property type="component" value="Unassembled WGS sequence"/>
</dbReference>
<sequence>MYGKTSFVMVTCGLEFAISLTLNLVPTFREELGCSLIASKFVLRTSETTFMICWHWFVHHKRVVQTKVKQCKF</sequence>
<reference evidence="1 2" key="2">
    <citation type="journal article" date="2019" name="G3 (Bethesda)">
        <title>Hybrid Assembly of the Genome of the Entomopathogenic Nematode Steinernema carpocapsae Identifies the X-Chromosome.</title>
        <authorList>
            <person name="Serra L."/>
            <person name="Macchietto M."/>
            <person name="Macias-Munoz A."/>
            <person name="McGill C.J."/>
            <person name="Rodriguez I.M."/>
            <person name="Rodriguez B."/>
            <person name="Murad R."/>
            <person name="Mortazavi A."/>
        </authorList>
    </citation>
    <scope>NUCLEOTIDE SEQUENCE [LARGE SCALE GENOMIC DNA]</scope>
    <source>
        <strain evidence="1 2">ALL</strain>
    </source>
</reference>
<keyword evidence="2" id="KW-1185">Reference proteome</keyword>
<reference evidence="1 2" key="1">
    <citation type="journal article" date="2015" name="Genome Biol.">
        <title>Comparative genomics of Steinernema reveals deeply conserved gene regulatory networks.</title>
        <authorList>
            <person name="Dillman A.R."/>
            <person name="Macchietto M."/>
            <person name="Porter C.F."/>
            <person name="Rogers A."/>
            <person name="Williams B."/>
            <person name="Antoshechkin I."/>
            <person name="Lee M.M."/>
            <person name="Goodwin Z."/>
            <person name="Lu X."/>
            <person name="Lewis E.E."/>
            <person name="Goodrich-Blair H."/>
            <person name="Stock S.P."/>
            <person name="Adams B.J."/>
            <person name="Sternberg P.W."/>
            <person name="Mortazavi A."/>
        </authorList>
    </citation>
    <scope>NUCLEOTIDE SEQUENCE [LARGE SCALE GENOMIC DNA]</scope>
    <source>
        <strain evidence="1 2">ALL</strain>
    </source>
</reference>
<dbReference type="EMBL" id="AZBU02000006">
    <property type="protein sequence ID" value="TKR73668.1"/>
    <property type="molecule type" value="Genomic_DNA"/>
</dbReference>
<name>A0A4U5MV90_STECR</name>